<dbReference type="PRINTS" id="PR00369">
    <property type="entry name" value="FLAVODOXIN"/>
</dbReference>
<dbReference type="EMBL" id="JACHGR010000008">
    <property type="protein sequence ID" value="MBB6056581.1"/>
    <property type="molecule type" value="Genomic_DNA"/>
</dbReference>
<name>A0A841GN88_9GAMM</name>
<comment type="cofactor">
    <cofactor evidence="1">
        <name>FMN</name>
        <dbReference type="ChEBI" id="CHEBI:58210"/>
    </cofactor>
</comment>
<dbReference type="PANTHER" id="PTHR19384:SF128">
    <property type="entry name" value="NADPH OXIDOREDUCTASE A"/>
    <property type="match status" value="1"/>
</dbReference>
<evidence type="ECO:0000259" key="5">
    <source>
        <dbReference type="PROSITE" id="PS50902"/>
    </source>
</evidence>
<evidence type="ECO:0000313" key="6">
    <source>
        <dbReference type="EMBL" id="MBB6056581.1"/>
    </source>
</evidence>
<gene>
    <name evidence="6" type="ORF">HNR75_002519</name>
</gene>
<dbReference type="GO" id="GO:0010181">
    <property type="term" value="F:FMN binding"/>
    <property type="evidence" value="ECO:0007669"/>
    <property type="project" value="InterPro"/>
</dbReference>
<keyword evidence="3" id="KW-0288">FMN</keyword>
<dbReference type="AlphaFoldDB" id="A0A841GN88"/>
<dbReference type="RefSeq" id="WP_188027302.1">
    <property type="nucleotide sequence ID" value="NZ_JACHGR010000008.1"/>
</dbReference>
<sequence length="151" mass="16508">MAHIDIIIGSTLGAAEYVAEHLAGLLQTQHHHTALHYQPDLAQLLAAKGPDTLWLIVTSTHGAGQVPDNLQPFTQDLASRSLQLPDLRYAVVALGDSNYDTFCAGGRLLDLLMEQTGACRIGERLEIDVTQHDIPEDAADVWFSEWSPLLN</sequence>
<dbReference type="SUPFAM" id="SSF52218">
    <property type="entry name" value="Flavoproteins"/>
    <property type="match status" value="1"/>
</dbReference>
<keyword evidence="2" id="KW-0285">Flavoprotein</keyword>
<dbReference type="PROSITE" id="PS50902">
    <property type="entry name" value="FLAVODOXIN_LIKE"/>
    <property type="match status" value="1"/>
</dbReference>
<evidence type="ECO:0000256" key="1">
    <source>
        <dbReference type="ARBA" id="ARBA00001917"/>
    </source>
</evidence>
<proteinExistence type="predicted"/>
<keyword evidence="7" id="KW-1185">Reference proteome</keyword>
<dbReference type="GO" id="GO:0005829">
    <property type="term" value="C:cytosol"/>
    <property type="evidence" value="ECO:0007669"/>
    <property type="project" value="TreeGrafter"/>
</dbReference>
<dbReference type="Gene3D" id="3.40.50.360">
    <property type="match status" value="1"/>
</dbReference>
<organism evidence="6 7">
    <name type="scientific">Tolumonas osonensis</name>
    <dbReference type="NCBI Taxonomy" id="675874"/>
    <lineage>
        <taxon>Bacteria</taxon>
        <taxon>Pseudomonadati</taxon>
        <taxon>Pseudomonadota</taxon>
        <taxon>Gammaproteobacteria</taxon>
        <taxon>Aeromonadales</taxon>
        <taxon>Aeromonadaceae</taxon>
        <taxon>Tolumonas</taxon>
    </lineage>
</organism>
<dbReference type="GO" id="GO:0050660">
    <property type="term" value="F:flavin adenine dinucleotide binding"/>
    <property type="evidence" value="ECO:0007669"/>
    <property type="project" value="TreeGrafter"/>
</dbReference>
<feature type="domain" description="Flavodoxin-like" evidence="5">
    <location>
        <begin position="4"/>
        <end position="147"/>
    </location>
</feature>
<comment type="caution">
    <text evidence="6">The sequence shown here is derived from an EMBL/GenBank/DDBJ whole genome shotgun (WGS) entry which is preliminary data.</text>
</comment>
<dbReference type="InterPro" id="IPR008254">
    <property type="entry name" value="Flavodoxin/NO_synth"/>
</dbReference>
<protein>
    <submittedName>
        <fullName evidence="6">MioC protein</fullName>
    </submittedName>
</protein>
<dbReference type="NCBIfam" id="NF006531">
    <property type="entry name" value="PRK09004.1"/>
    <property type="match status" value="1"/>
</dbReference>
<dbReference type="InterPro" id="IPR029039">
    <property type="entry name" value="Flavoprotein-like_sf"/>
</dbReference>
<reference evidence="6 7" key="1">
    <citation type="submission" date="2020-08" db="EMBL/GenBank/DDBJ databases">
        <title>Genomic Encyclopedia of Type Strains, Phase IV (KMG-IV): sequencing the most valuable type-strain genomes for metagenomic binning, comparative biology and taxonomic classification.</title>
        <authorList>
            <person name="Goeker M."/>
        </authorList>
    </citation>
    <scope>NUCLEOTIDE SEQUENCE [LARGE SCALE GENOMIC DNA]</scope>
    <source>
        <strain evidence="6 7">DSM 22975</strain>
    </source>
</reference>
<evidence type="ECO:0000256" key="2">
    <source>
        <dbReference type="ARBA" id="ARBA00022630"/>
    </source>
</evidence>
<evidence type="ECO:0000256" key="3">
    <source>
        <dbReference type="ARBA" id="ARBA00022643"/>
    </source>
</evidence>
<accession>A0A841GN88</accession>
<keyword evidence="4" id="KW-0813">Transport</keyword>
<dbReference type="Pfam" id="PF00258">
    <property type="entry name" value="Flavodoxin_1"/>
    <property type="match status" value="1"/>
</dbReference>
<evidence type="ECO:0000313" key="7">
    <source>
        <dbReference type="Proteomes" id="UP000585721"/>
    </source>
</evidence>
<dbReference type="GO" id="GO:0016491">
    <property type="term" value="F:oxidoreductase activity"/>
    <property type="evidence" value="ECO:0007669"/>
    <property type="project" value="TreeGrafter"/>
</dbReference>
<dbReference type="Proteomes" id="UP000585721">
    <property type="component" value="Unassembled WGS sequence"/>
</dbReference>
<dbReference type="InterPro" id="IPR001094">
    <property type="entry name" value="Flavdoxin-like"/>
</dbReference>
<dbReference type="PANTHER" id="PTHR19384">
    <property type="entry name" value="NITRIC OXIDE SYNTHASE-RELATED"/>
    <property type="match status" value="1"/>
</dbReference>
<keyword evidence="4" id="KW-0249">Electron transport</keyword>
<evidence type="ECO:0000256" key="4">
    <source>
        <dbReference type="ARBA" id="ARBA00022982"/>
    </source>
</evidence>